<feature type="transmembrane region" description="Helical" evidence="1">
    <location>
        <begin position="117"/>
        <end position="140"/>
    </location>
</feature>
<dbReference type="AlphaFoldDB" id="A0A5N6UVC0"/>
<keyword evidence="3" id="KW-1185">Reference proteome</keyword>
<organism evidence="2 3">
    <name type="scientific">Aspergillus tamarii</name>
    <dbReference type="NCBI Taxonomy" id="41984"/>
    <lineage>
        <taxon>Eukaryota</taxon>
        <taxon>Fungi</taxon>
        <taxon>Dikarya</taxon>
        <taxon>Ascomycota</taxon>
        <taxon>Pezizomycotina</taxon>
        <taxon>Eurotiomycetes</taxon>
        <taxon>Eurotiomycetidae</taxon>
        <taxon>Eurotiales</taxon>
        <taxon>Aspergillaceae</taxon>
        <taxon>Aspergillus</taxon>
        <taxon>Aspergillus subgen. Circumdati</taxon>
    </lineage>
</organism>
<evidence type="ECO:0000313" key="2">
    <source>
        <dbReference type="EMBL" id="KAE8162602.1"/>
    </source>
</evidence>
<dbReference type="InterPro" id="IPR036259">
    <property type="entry name" value="MFS_trans_sf"/>
</dbReference>
<sequence length="258" mass="28672">MNVPKSMTLVGANTVPADCERRDATEDEINGLPHVADSISSIVWVALVVSGAERFVFYAATTPWQNYAQYDRENTSIPGALGLGEAMASNISSAFYAFTFLMSVAFAVLSDAWIGRYITLCLSFWLTSIATLSFIASTYLEKKVGYWAAYLMSLCALAVVVPLLTLWLKLPPQGSVIPQFAKVICFSARHRFRLDAAKPSYQAERYHREVDWHDSFVSEIKRGLSAYNAMFVVPVPTFILSVAHPITKGMFYPIPLMQ</sequence>
<keyword evidence="1" id="KW-0472">Membrane</keyword>
<gene>
    <name evidence="2" type="ORF">BDV40DRAFT_300175</name>
</gene>
<reference evidence="2 3" key="1">
    <citation type="submission" date="2019-04" db="EMBL/GenBank/DDBJ databases">
        <title>Friends and foes A comparative genomics study of 23 Aspergillus species from section Flavi.</title>
        <authorList>
            <consortium name="DOE Joint Genome Institute"/>
            <person name="Kjaerbolling I."/>
            <person name="Vesth T."/>
            <person name="Frisvad J.C."/>
            <person name="Nybo J.L."/>
            <person name="Theobald S."/>
            <person name="Kildgaard S."/>
            <person name="Isbrandt T."/>
            <person name="Kuo A."/>
            <person name="Sato A."/>
            <person name="Lyhne E.K."/>
            <person name="Kogle M.E."/>
            <person name="Wiebenga A."/>
            <person name="Kun R.S."/>
            <person name="Lubbers R.J."/>
            <person name="Makela M.R."/>
            <person name="Barry K."/>
            <person name="Chovatia M."/>
            <person name="Clum A."/>
            <person name="Daum C."/>
            <person name="Haridas S."/>
            <person name="He G."/>
            <person name="LaButti K."/>
            <person name="Lipzen A."/>
            <person name="Mondo S."/>
            <person name="Riley R."/>
            <person name="Salamov A."/>
            <person name="Simmons B.A."/>
            <person name="Magnuson J.K."/>
            <person name="Henrissat B."/>
            <person name="Mortensen U.H."/>
            <person name="Larsen T.O."/>
            <person name="Devries R.P."/>
            <person name="Grigoriev I.V."/>
            <person name="Machida M."/>
            <person name="Baker S.E."/>
            <person name="Andersen M.R."/>
        </authorList>
    </citation>
    <scope>NUCLEOTIDE SEQUENCE [LARGE SCALE GENOMIC DNA]</scope>
    <source>
        <strain evidence="2 3">CBS 117626</strain>
    </source>
</reference>
<dbReference type="SUPFAM" id="SSF103473">
    <property type="entry name" value="MFS general substrate transporter"/>
    <property type="match status" value="1"/>
</dbReference>
<name>A0A5N6UVC0_ASPTM</name>
<evidence type="ECO:0000313" key="3">
    <source>
        <dbReference type="Proteomes" id="UP000326950"/>
    </source>
</evidence>
<protein>
    <submittedName>
        <fullName evidence="2">Uncharacterized protein</fullName>
    </submittedName>
</protein>
<feature type="transmembrane region" description="Helical" evidence="1">
    <location>
        <begin position="91"/>
        <end position="110"/>
    </location>
</feature>
<accession>A0A5N6UVC0</accession>
<keyword evidence="1" id="KW-0812">Transmembrane</keyword>
<proteinExistence type="predicted"/>
<dbReference type="OrthoDB" id="8904098at2759"/>
<dbReference type="Gene3D" id="1.20.1250.20">
    <property type="entry name" value="MFS general substrate transporter like domains"/>
    <property type="match status" value="2"/>
</dbReference>
<dbReference type="EMBL" id="ML738626">
    <property type="protein sequence ID" value="KAE8162602.1"/>
    <property type="molecule type" value="Genomic_DNA"/>
</dbReference>
<dbReference type="Proteomes" id="UP000326950">
    <property type="component" value="Unassembled WGS sequence"/>
</dbReference>
<keyword evidence="1" id="KW-1133">Transmembrane helix</keyword>
<evidence type="ECO:0000256" key="1">
    <source>
        <dbReference type="SAM" id="Phobius"/>
    </source>
</evidence>
<feature type="transmembrane region" description="Helical" evidence="1">
    <location>
        <begin position="146"/>
        <end position="168"/>
    </location>
</feature>